<gene>
    <name evidence="7" type="ORF">GGQ99_002019</name>
</gene>
<comment type="subcellular location">
    <subcellularLocation>
        <location evidence="1">Cell membrane</location>
        <topology evidence="1">Multi-pass membrane protein</topology>
    </subcellularLocation>
</comment>
<evidence type="ECO:0000256" key="2">
    <source>
        <dbReference type="ARBA" id="ARBA00022475"/>
    </source>
</evidence>
<dbReference type="Proteomes" id="UP000539538">
    <property type="component" value="Unassembled WGS sequence"/>
</dbReference>
<feature type="transmembrane region" description="Helical" evidence="6">
    <location>
        <begin position="151"/>
        <end position="170"/>
    </location>
</feature>
<feature type="transmembrane region" description="Helical" evidence="6">
    <location>
        <begin position="255"/>
        <end position="284"/>
    </location>
</feature>
<feature type="transmembrane region" description="Helical" evidence="6">
    <location>
        <begin position="426"/>
        <end position="449"/>
    </location>
</feature>
<evidence type="ECO:0000313" key="8">
    <source>
        <dbReference type="Proteomes" id="UP000539538"/>
    </source>
</evidence>
<name>A0ABR6L236_9HYPH</name>
<feature type="transmembrane region" description="Helical" evidence="6">
    <location>
        <begin position="125"/>
        <end position="145"/>
    </location>
</feature>
<feature type="transmembrane region" description="Helical" evidence="6">
    <location>
        <begin position="369"/>
        <end position="386"/>
    </location>
</feature>
<feature type="transmembrane region" description="Helical" evidence="6">
    <location>
        <begin position="341"/>
        <end position="363"/>
    </location>
</feature>
<evidence type="ECO:0000256" key="1">
    <source>
        <dbReference type="ARBA" id="ARBA00004651"/>
    </source>
</evidence>
<evidence type="ECO:0000313" key="7">
    <source>
        <dbReference type="EMBL" id="MBB4650264.1"/>
    </source>
</evidence>
<proteinExistence type="predicted"/>
<evidence type="ECO:0000256" key="4">
    <source>
        <dbReference type="ARBA" id="ARBA00022989"/>
    </source>
</evidence>
<protein>
    <submittedName>
        <fullName evidence="7">O-antigen/teichoic acid export membrane protein</fullName>
    </submittedName>
</protein>
<dbReference type="InterPro" id="IPR050833">
    <property type="entry name" value="Poly_Biosynth_Transport"/>
</dbReference>
<feature type="transmembrane region" description="Helical" evidence="6">
    <location>
        <begin position="75"/>
        <end position="104"/>
    </location>
</feature>
<evidence type="ECO:0000256" key="6">
    <source>
        <dbReference type="SAM" id="Phobius"/>
    </source>
</evidence>
<dbReference type="EMBL" id="JACHOT010000002">
    <property type="protein sequence ID" value="MBB4650264.1"/>
    <property type="molecule type" value="Genomic_DNA"/>
</dbReference>
<feature type="transmembrane region" description="Helical" evidence="6">
    <location>
        <begin position="290"/>
        <end position="310"/>
    </location>
</feature>
<reference evidence="7 8" key="1">
    <citation type="submission" date="2020-08" db="EMBL/GenBank/DDBJ databases">
        <title>Genomic Encyclopedia of Type Strains, Phase IV (KMG-IV): sequencing the most valuable type-strain genomes for metagenomic binning, comparative biology and taxonomic classification.</title>
        <authorList>
            <person name="Goeker M."/>
        </authorList>
    </citation>
    <scope>NUCLEOTIDE SEQUENCE [LARGE SCALE GENOMIC DNA]</scope>
    <source>
        <strain evidence="7 8">DSM 7050</strain>
    </source>
</reference>
<dbReference type="PANTHER" id="PTHR30250:SF11">
    <property type="entry name" value="O-ANTIGEN TRANSPORTER-RELATED"/>
    <property type="match status" value="1"/>
</dbReference>
<comment type="caution">
    <text evidence="7">The sequence shown here is derived from an EMBL/GenBank/DDBJ whole genome shotgun (WGS) entry which is preliminary data.</text>
</comment>
<feature type="transmembrane region" description="Helical" evidence="6">
    <location>
        <begin position="191"/>
        <end position="211"/>
    </location>
</feature>
<accession>A0ABR6L236</accession>
<feature type="transmembrane region" description="Helical" evidence="6">
    <location>
        <begin position="46"/>
        <end position="69"/>
    </location>
</feature>
<dbReference type="Pfam" id="PF01943">
    <property type="entry name" value="Polysacc_synt"/>
    <property type="match status" value="1"/>
</dbReference>
<dbReference type="InterPro" id="IPR002797">
    <property type="entry name" value="Polysacc_synth"/>
</dbReference>
<dbReference type="PANTHER" id="PTHR30250">
    <property type="entry name" value="PST FAMILY PREDICTED COLANIC ACID TRANSPORTER"/>
    <property type="match status" value="1"/>
</dbReference>
<evidence type="ECO:0000256" key="5">
    <source>
        <dbReference type="ARBA" id="ARBA00023136"/>
    </source>
</evidence>
<dbReference type="RefSeq" id="WP_183262434.1">
    <property type="nucleotide sequence ID" value="NZ_BAAAVZ010000033.1"/>
</dbReference>
<keyword evidence="2" id="KW-1003">Cell membrane</keyword>
<evidence type="ECO:0000256" key="3">
    <source>
        <dbReference type="ARBA" id="ARBA00022692"/>
    </source>
</evidence>
<feature type="transmembrane region" description="Helical" evidence="6">
    <location>
        <begin position="398"/>
        <end position="420"/>
    </location>
</feature>
<feature type="transmembrane region" description="Helical" evidence="6">
    <location>
        <begin position="217"/>
        <end position="234"/>
    </location>
</feature>
<keyword evidence="3 6" id="KW-0812">Transmembrane</keyword>
<keyword evidence="8" id="KW-1185">Reference proteome</keyword>
<sequence>MRFSAAMTAERWLPGQIASRIAPLLRRVDAVLFSADERGEAGRMSLIAFAVRIVSAAIAFVSQVLLARWMGGFEYGIFVLVWVSMIIAGSLSCFGFHTSVIRFIPEYREKGMLAELRGVLVASRLFVLVASTVITALAMAGVWLLSDKIESYYVVPFFLGMFCLPMLALSDVLQGLARANAWAFQALVPTYIVRPLLILLFMAAAVVSGLAPTAETAVSAAIAATYVTTIAQLVRVTSRTDKRIPAGPRTILLGYWLKISLPIFLVESFFFLLTNADVLMVGFYMEPDHVAVYFATVKTLALVHFVYFSVKAGVAQRYAHIAHGEPEKLAGFARETVSWTFWPSLLMGLVVLVLGKPLLGMFGPGFDEGYPLLFLLVAAVVARSAVGPCESVLTMSGYQNVCAMVYAATLALNIGLNVVFIPTLGLWGAAIATSAAMIFEATALSFTVWRKLGIVMVLFIPVRRTLEKA</sequence>
<keyword evidence="4 6" id="KW-1133">Transmembrane helix</keyword>
<keyword evidence="5 6" id="KW-0472">Membrane</keyword>
<organism evidence="7 8">
    <name type="scientific">Aminobacter niigataensis</name>
    <dbReference type="NCBI Taxonomy" id="83265"/>
    <lineage>
        <taxon>Bacteria</taxon>
        <taxon>Pseudomonadati</taxon>
        <taxon>Pseudomonadota</taxon>
        <taxon>Alphaproteobacteria</taxon>
        <taxon>Hyphomicrobiales</taxon>
        <taxon>Phyllobacteriaceae</taxon>
        <taxon>Aminobacter</taxon>
    </lineage>
</organism>